<dbReference type="AlphaFoldDB" id="A0A0P1GC60"/>
<dbReference type="OrthoDB" id="9959678at2"/>
<evidence type="ECO:0000313" key="4">
    <source>
        <dbReference type="Proteomes" id="UP000051086"/>
    </source>
</evidence>
<evidence type="ECO:0000313" key="5">
    <source>
        <dbReference type="Proteomes" id="UP000051887"/>
    </source>
</evidence>
<organism evidence="3 5">
    <name type="scientific">Thalassovita autumnalis</name>
    <dbReference type="NCBI Taxonomy" id="2072972"/>
    <lineage>
        <taxon>Bacteria</taxon>
        <taxon>Pseudomonadati</taxon>
        <taxon>Pseudomonadota</taxon>
        <taxon>Alphaproteobacteria</taxon>
        <taxon>Rhodobacterales</taxon>
        <taxon>Roseobacteraceae</taxon>
        <taxon>Thalassovita</taxon>
    </lineage>
</organism>
<gene>
    <name evidence="2" type="ORF">TL5118_00435</name>
    <name evidence="3" type="ORF">TL5120_01757</name>
</gene>
<dbReference type="Proteomes" id="UP000051887">
    <property type="component" value="Unassembled WGS sequence"/>
</dbReference>
<sequence>MTPEEITACVNAAFPLPSILFVIGALTLAAYLKRKYQLTLAQTFKAMVGVEKVRHTKASATIMMLTLIVPLGLWLLLGQRCG</sequence>
<feature type="transmembrane region" description="Helical" evidence="1">
    <location>
        <begin position="58"/>
        <end position="77"/>
    </location>
</feature>
<name>A0A0P1GC60_9RHOB</name>
<protein>
    <submittedName>
        <fullName evidence="3">Uncharacterized protein</fullName>
    </submittedName>
</protein>
<keyword evidence="1" id="KW-0812">Transmembrane</keyword>
<dbReference type="EMBL" id="CYSC01000027">
    <property type="protein sequence ID" value="CUH71962.1"/>
    <property type="molecule type" value="Genomic_DNA"/>
</dbReference>
<keyword evidence="1" id="KW-1133">Transmembrane helix</keyword>
<dbReference type="RefSeq" id="WP_058243207.1">
    <property type="nucleotide sequence ID" value="NZ_CYSB01000005.1"/>
</dbReference>
<reference evidence="3 5" key="1">
    <citation type="submission" date="2015-09" db="EMBL/GenBank/DDBJ databases">
        <authorList>
            <consortium name="Swine Surveillance"/>
        </authorList>
    </citation>
    <scope>NUCLEOTIDE SEQUENCE [LARGE SCALE GENOMIC DNA]</scope>
    <source>
        <strain evidence="3 5">5120</strain>
    </source>
</reference>
<evidence type="ECO:0000313" key="3">
    <source>
        <dbReference type="EMBL" id="CUH71962.1"/>
    </source>
</evidence>
<proteinExistence type="predicted"/>
<evidence type="ECO:0000313" key="2">
    <source>
        <dbReference type="EMBL" id="CUH63359.1"/>
    </source>
</evidence>
<feature type="transmembrane region" description="Helical" evidence="1">
    <location>
        <begin position="12"/>
        <end position="32"/>
    </location>
</feature>
<reference evidence="2 4" key="2">
    <citation type="submission" date="2015-09" db="EMBL/GenBank/DDBJ databases">
        <authorList>
            <person name="Rodrigo-Torres L."/>
            <person name="Arahal D.R."/>
        </authorList>
    </citation>
    <scope>NUCLEOTIDE SEQUENCE [LARGE SCALE GENOMIC DNA]</scope>
    <source>
        <strain evidence="2 4">CECT 5118</strain>
    </source>
</reference>
<keyword evidence="1" id="KW-0472">Membrane</keyword>
<keyword evidence="4" id="KW-1185">Reference proteome</keyword>
<accession>A0A0P1GC60</accession>
<evidence type="ECO:0000256" key="1">
    <source>
        <dbReference type="SAM" id="Phobius"/>
    </source>
</evidence>
<dbReference type="Proteomes" id="UP000051086">
    <property type="component" value="Unassembled WGS sequence"/>
</dbReference>
<dbReference type="EMBL" id="CYSB01000005">
    <property type="protein sequence ID" value="CUH63359.1"/>
    <property type="molecule type" value="Genomic_DNA"/>
</dbReference>